<accession>A0A4S1CL13</accession>
<dbReference type="Gene3D" id="3.30.300.160">
    <property type="entry name" value="Type II secretion system, protein E, N-terminal domain"/>
    <property type="match status" value="1"/>
</dbReference>
<evidence type="ECO:0000259" key="5">
    <source>
        <dbReference type="Pfam" id="PF05157"/>
    </source>
</evidence>
<dbReference type="InterPro" id="IPR027417">
    <property type="entry name" value="P-loop_NTPase"/>
</dbReference>
<dbReference type="InterPro" id="IPR007831">
    <property type="entry name" value="T2SS_GspE_N"/>
</dbReference>
<evidence type="ECO:0000313" key="6">
    <source>
        <dbReference type="EMBL" id="TGU74448.1"/>
    </source>
</evidence>
<comment type="similarity">
    <text evidence="1">Belongs to the GSP E family.</text>
</comment>
<dbReference type="PANTHER" id="PTHR30258:SF1">
    <property type="entry name" value="PROTEIN TRANSPORT PROTEIN HOFB HOMOLOG"/>
    <property type="match status" value="1"/>
</dbReference>
<protein>
    <submittedName>
        <fullName evidence="6">Pilus assembly protein PilB</fullName>
    </submittedName>
</protein>
<gene>
    <name evidence="6" type="ORF">E4633_03005</name>
</gene>
<feature type="domain" description="Type II secretion system protein GspE N-terminal" evidence="5">
    <location>
        <begin position="62"/>
        <end position="147"/>
    </location>
</feature>
<dbReference type="GO" id="GO:0016887">
    <property type="term" value="F:ATP hydrolysis activity"/>
    <property type="evidence" value="ECO:0007669"/>
    <property type="project" value="TreeGrafter"/>
</dbReference>
<proteinExistence type="inferred from homology"/>
<dbReference type="Proteomes" id="UP000306416">
    <property type="component" value="Unassembled WGS sequence"/>
</dbReference>
<dbReference type="Pfam" id="PF00437">
    <property type="entry name" value="T2SSE"/>
    <property type="match status" value="1"/>
</dbReference>
<dbReference type="EMBL" id="SRSC01000001">
    <property type="protein sequence ID" value="TGU74448.1"/>
    <property type="molecule type" value="Genomic_DNA"/>
</dbReference>
<dbReference type="AlphaFoldDB" id="A0A4S1CL13"/>
<sequence>MNGLVKEGSIGEVLFKSQIITEHELRAALEAQKVSGCRVGEALVRMGVVTQEDIDWALANQLNIPYVRLKKENIDPAAVEKVPGELARRYSLCPVVLTGTELSVAMADPLDKGAIEELSRVTGCHVNISVGLIREIREMHEILYGPDVTQPELGFSSGLFSATVLSAINTDLTCATLLNHLLLRVVQQKFDSLALQPLGDRVRFLARAGRKTTELGSLAITHYALLTERIRRLCSLPAATQGASNGVLRFLLQGKKIPFQALLMAGDGGEYVTLRLHVSAPQLTGLDDLGLAPRQRADIDALAGVRDGLILFSGREPETRGRLIDLFLDSCDHTDRNVMIVGERLGRGKERFPRLPLARCIADDTAAVTARAMDHDPDTLVIEDITELPAFIAASKAVMRGKLVLAGISHGSKGEVLKQLLYLIQKNFLIPTHLKGVVGCRSVFLLCPDCKERYVPAPEELAALRLPASERASFRPVGCPACDQTGYQGRKYLLEVLRFDGELLEALEMIRNSDEMLRYLRESGFRGVAEEGLELLERGEISPGEYVASILL</sequence>
<dbReference type="Pfam" id="PF05157">
    <property type="entry name" value="MshEN"/>
    <property type="match status" value="1"/>
</dbReference>
<name>A0A4S1CL13_9BACT</name>
<evidence type="ECO:0000259" key="4">
    <source>
        <dbReference type="Pfam" id="PF00437"/>
    </source>
</evidence>
<evidence type="ECO:0000313" key="7">
    <source>
        <dbReference type="Proteomes" id="UP000306416"/>
    </source>
</evidence>
<dbReference type="GO" id="GO:0005886">
    <property type="term" value="C:plasma membrane"/>
    <property type="evidence" value="ECO:0007669"/>
    <property type="project" value="TreeGrafter"/>
</dbReference>
<organism evidence="6 7">
    <name type="scientific">Geomonas terrae</name>
    <dbReference type="NCBI Taxonomy" id="2562681"/>
    <lineage>
        <taxon>Bacteria</taxon>
        <taxon>Pseudomonadati</taxon>
        <taxon>Thermodesulfobacteriota</taxon>
        <taxon>Desulfuromonadia</taxon>
        <taxon>Geobacterales</taxon>
        <taxon>Geobacteraceae</taxon>
        <taxon>Geomonas</taxon>
    </lineage>
</organism>
<keyword evidence="7" id="KW-1185">Reference proteome</keyword>
<dbReference type="PANTHER" id="PTHR30258">
    <property type="entry name" value="TYPE II SECRETION SYSTEM PROTEIN GSPE-RELATED"/>
    <property type="match status" value="1"/>
</dbReference>
<dbReference type="RefSeq" id="WP_135868778.1">
    <property type="nucleotide sequence ID" value="NZ_SRSC01000001.1"/>
</dbReference>
<keyword evidence="3" id="KW-0067">ATP-binding</keyword>
<dbReference type="Gene3D" id="3.40.50.300">
    <property type="entry name" value="P-loop containing nucleotide triphosphate hydrolases"/>
    <property type="match status" value="1"/>
</dbReference>
<evidence type="ECO:0000256" key="2">
    <source>
        <dbReference type="ARBA" id="ARBA00022741"/>
    </source>
</evidence>
<comment type="caution">
    <text evidence="6">The sequence shown here is derived from an EMBL/GenBank/DDBJ whole genome shotgun (WGS) entry which is preliminary data.</text>
</comment>
<reference evidence="6 7" key="1">
    <citation type="submission" date="2019-04" db="EMBL/GenBank/DDBJ databases">
        <title>Geobacter oryzae sp. nov., ferric-reducing bacteria isolated from paddy soil.</title>
        <authorList>
            <person name="Xu Z."/>
            <person name="Masuda Y."/>
            <person name="Itoh H."/>
            <person name="Senoo K."/>
        </authorList>
    </citation>
    <scope>NUCLEOTIDE SEQUENCE [LARGE SCALE GENOMIC DNA]</scope>
    <source>
        <strain evidence="6 7">Red111</strain>
    </source>
</reference>
<dbReference type="InterPro" id="IPR001482">
    <property type="entry name" value="T2SS/T4SS_dom"/>
</dbReference>
<keyword evidence="2" id="KW-0547">Nucleotide-binding</keyword>
<dbReference type="SUPFAM" id="SSF160246">
    <property type="entry name" value="EspE N-terminal domain-like"/>
    <property type="match status" value="1"/>
</dbReference>
<evidence type="ECO:0000256" key="3">
    <source>
        <dbReference type="ARBA" id="ARBA00022840"/>
    </source>
</evidence>
<feature type="domain" description="Bacterial type II secretion system protein E" evidence="4">
    <location>
        <begin position="176"/>
        <end position="542"/>
    </location>
</feature>
<evidence type="ECO:0000256" key="1">
    <source>
        <dbReference type="ARBA" id="ARBA00006611"/>
    </source>
</evidence>
<dbReference type="GO" id="GO:0005524">
    <property type="term" value="F:ATP binding"/>
    <property type="evidence" value="ECO:0007669"/>
    <property type="project" value="UniProtKB-KW"/>
</dbReference>
<dbReference type="InterPro" id="IPR037257">
    <property type="entry name" value="T2SS_E_N_sf"/>
</dbReference>
<dbReference type="SUPFAM" id="SSF52540">
    <property type="entry name" value="P-loop containing nucleoside triphosphate hydrolases"/>
    <property type="match status" value="1"/>
</dbReference>